<dbReference type="InterPro" id="IPR023168">
    <property type="entry name" value="GatB_Yqey_C_2"/>
</dbReference>
<dbReference type="SUPFAM" id="SSF55931">
    <property type="entry name" value="Glutamine synthetase/guanido kinase"/>
    <property type="match status" value="1"/>
</dbReference>
<sequence>MSLATSCLKRRSYLIQCLISHPRCLYGSRITNTSRRYLQTAAPQTQAAVPLRKQLKDEAKRKKLQAKLNANKQSDKTTSTRHTGWELTVGIEIHARLNTEAKLFSHALSSTSEEPNQHVEIFDAALPGAQPRFQVAALIPAIRAALALGCNIQRRSAWDRKHYFYQDQPNGYQITQYYEPFARDGKLTLTPFDGPDATELVDGKVEIGIKQVQMEQDTAKTTQQGTSSTYLIDYSRVGAPLIEIITLPHIHSPGTAAAVVRKIRDLLRSVDACSGNMENGDLRADVNVSVKRVDAVGSESYYGVKGLGTRTEIKNLNSFKSVEDAVAAERDRQIAVLEAGGVVEGETRGWVVGGTETTRLRSKEGEVDYRYMPDPDLSPVYIDDKLVEDLRASMPIAPEAVIERIMVDFDISAKDATTLLTLDDGDRLEYAAETMSLITSGGAEAASGQAPLDQKKIGKTAANWTLHEIGGLLAIANKAWDELLVTPQDLSAIISHLLQRHITGRSAKQLLQTVFDGEAVGKSVEQLIDEGNLRLRPMSEDEYTVFAQTILDENPEAVAAVKEKGQKGKVMFFVGQMMRRADEGTVEADKAKQVIERLLEI</sequence>
<evidence type="ECO:0000256" key="1">
    <source>
        <dbReference type="ARBA" id="ARBA00005306"/>
    </source>
</evidence>
<dbReference type="InterPro" id="IPR006075">
    <property type="entry name" value="Asn/Gln-tRNA_Trfase_suB/E_cat"/>
</dbReference>
<reference evidence="9" key="1">
    <citation type="journal article" date="2020" name="Stud. Mycol.">
        <title>101 Dothideomycetes genomes: a test case for predicting lifestyles and emergence of pathogens.</title>
        <authorList>
            <person name="Haridas S."/>
            <person name="Albert R."/>
            <person name="Binder M."/>
            <person name="Bloem J."/>
            <person name="Labutti K."/>
            <person name="Salamov A."/>
            <person name="Andreopoulos B."/>
            <person name="Baker S."/>
            <person name="Barry K."/>
            <person name="Bills G."/>
            <person name="Bluhm B."/>
            <person name="Cannon C."/>
            <person name="Castanera R."/>
            <person name="Culley D."/>
            <person name="Daum C."/>
            <person name="Ezra D."/>
            <person name="Gonzalez J."/>
            <person name="Henrissat B."/>
            <person name="Kuo A."/>
            <person name="Liang C."/>
            <person name="Lipzen A."/>
            <person name="Lutzoni F."/>
            <person name="Magnuson J."/>
            <person name="Mondo S."/>
            <person name="Nolan M."/>
            <person name="Ohm R."/>
            <person name="Pangilinan J."/>
            <person name="Park H.-J."/>
            <person name="Ramirez L."/>
            <person name="Alfaro M."/>
            <person name="Sun H."/>
            <person name="Tritt A."/>
            <person name="Yoshinaga Y."/>
            <person name="Zwiers L.-H."/>
            <person name="Turgeon B."/>
            <person name="Goodwin S."/>
            <person name="Spatafora J."/>
            <person name="Crous P."/>
            <person name="Grigoriev I."/>
        </authorList>
    </citation>
    <scope>NUCLEOTIDE SEQUENCE</scope>
    <source>
        <strain evidence="9">CBS 260.36</strain>
    </source>
</reference>
<keyword evidence="10" id="KW-1185">Reference proteome</keyword>
<name>A0A9P4J3F9_9PEZI</name>
<dbReference type="AlphaFoldDB" id="A0A9P4J3F9"/>
<dbReference type="PANTHER" id="PTHR11659:SF0">
    <property type="entry name" value="GLUTAMYL-TRNA(GLN) AMIDOTRANSFERASE SUBUNIT B, MITOCHONDRIAL"/>
    <property type="match status" value="1"/>
</dbReference>
<dbReference type="InterPro" id="IPR017959">
    <property type="entry name" value="Asn/Gln-tRNA_amidoTrfase_suB/E"/>
</dbReference>
<keyword evidence="4 7" id="KW-0067">ATP-binding</keyword>
<evidence type="ECO:0000256" key="7">
    <source>
        <dbReference type="HAMAP-Rule" id="MF_03147"/>
    </source>
</evidence>
<dbReference type="HAMAP" id="MF_00121">
    <property type="entry name" value="GatB"/>
    <property type="match status" value="1"/>
</dbReference>
<protein>
    <recommendedName>
        <fullName evidence="7">Glutamyl-tRNA(Gln) amidotransferase subunit B, mitochondrial</fullName>
        <shortName evidence="7">Glu-AdT subunit B</shortName>
        <ecNumber evidence="7">6.3.5.-</ecNumber>
    </recommendedName>
</protein>
<dbReference type="Pfam" id="PF02637">
    <property type="entry name" value="GatB_Yqey"/>
    <property type="match status" value="1"/>
</dbReference>
<dbReference type="NCBIfam" id="NF004012">
    <property type="entry name" value="PRK05477.1-2"/>
    <property type="match status" value="1"/>
</dbReference>
<dbReference type="InterPro" id="IPR018027">
    <property type="entry name" value="Asn/Gln_amidotransferase"/>
</dbReference>
<evidence type="ECO:0000256" key="5">
    <source>
        <dbReference type="ARBA" id="ARBA00022917"/>
    </source>
</evidence>
<evidence type="ECO:0000256" key="4">
    <source>
        <dbReference type="ARBA" id="ARBA00022840"/>
    </source>
</evidence>
<evidence type="ECO:0000313" key="10">
    <source>
        <dbReference type="Proteomes" id="UP000799439"/>
    </source>
</evidence>
<evidence type="ECO:0000259" key="8">
    <source>
        <dbReference type="SMART" id="SM00845"/>
    </source>
</evidence>
<comment type="caution">
    <text evidence="9">The sequence shown here is derived from an EMBL/GenBank/DDBJ whole genome shotgun (WGS) entry which is preliminary data.</text>
</comment>
<dbReference type="GO" id="GO:0050567">
    <property type="term" value="F:glutaminyl-tRNA synthase (glutamine-hydrolyzing) activity"/>
    <property type="evidence" value="ECO:0007669"/>
    <property type="project" value="UniProtKB-UniRule"/>
</dbReference>
<keyword evidence="5 7" id="KW-0648">Protein biosynthesis</keyword>
<dbReference type="SMART" id="SM00845">
    <property type="entry name" value="GatB_Yqey"/>
    <property type="match status" value="1"/>
</dbReference>
<dbReference type="GO" id="GO:0070681">
    <property type="term" value="P:glutaminyl-tRNAGln biosynthesis via transamidation"/>
    <property type="evidence" value="ECO:0007669"/>
    <property type="project" value="UniProtKB-UniRule"/>
</dbReference>
<dbReference type="InterPro" id="IPR004413">
    <property type="entry name" value="GatB"/>
</dbReference>
<dbReference type="GO" id="GO:0005739">
    <property type="term" value="C:mitochondrion"/>
    <property type="evidence" value="ECO:0007669"/>
    <property type="project" value="UniProtKB-SubCell"/>
</dbReference>
<dbReference type="EC" id="6.3.5.-" evidence="7"/>
<comment type="function">
    <text evidence="7">Allows the formation of correctly charged Gln-tRNA(Gln) through the transamidation of misacylated Glu-tRNA(Gln) in the mitochondria. The reaction takes place in the presence of glutamine and ATP through an activated gamma-phospho-Glu-tRNA(Gln).</text>
</comment>
<comment type="catalytic activity">
    <reaction evidence="6 7">
        <text>L-glutamyl-tRNA(Gln) + L-glutamine + ATP + H2O = L-glutaminyl-tRNA(Gln) + L-glutamate + ADP + phosphate + H(+)</text>
        <dbReference type="Rhea" id="RHEA:17521"/>
        <dbReference type="Rhea" id="RHEA-COMP:9681"/>
        <dbReference type="Rhea" id="RHEA-COMP:9684"/>
        <dbReference type="ChEBI" id="CHEBI:15377"/>
        <dbReference type="ChEBI" id="CHEBI:15378"/>
        <dbReference type="ChEBI" id="CHEBI:29985"/>
        <dbReference type="ChEBI" id="CHEBI:30616"/>
        <dbReference type="ChEBI" id="CHEBI:43474"/>
        <dbReference type="ChEBI" id="CHEBI:58359"/>
        <dbReference type="ChEBI" id="CHEBI:78520"/>
        <dbReference type="ChEBI" id="CHEBI:78521"/>
        <dbReference type="ChEBI" id="CHEBI:456216"/>
    </reaction>
</comment>
<dbReference type="SUPFAM" id="SSF89095">
    <property type="entry name" value="GatB/YqeY motif"/>
    <property type="match status" value="1"/>
</dbReference>
<accession>A0A9P4J3F9</accession>
<dbReference type="Proteomes" id="UP000799439">
    <property type="component" value="Unassembled WGS sequence"/>
</dbReference>
<gene>
    <name evidence="9" type="ORF">K461DRAFT_226028</name>
</gene>
<keyword evidence="7" id="KW-0496">Mitochondrion</keyword>
<dbReference type="GO" id="GO:0005524">
    <property type="term" value="F:ATP binding"/>
    <property type="evidence" value="ECO:0007669"/>
    <property type="project" value="UniProtKB-KW"/>
</dbReference>
<comment type="subunit">
    <text evidence="7">Subunit of the heterotrimeric GatCAB amidotransferase (AdT) complex, composed of A, B and C subunits.</text>
</comment>
<dbReference type="PANTHER" id="PTHR11659">
    <property type="entry name" value="GLUTAMYL-TRNA GLN AMIDOTRANSFERASE SUBUNIT B MITOCHONDRIAL AND PROKARYOTIC PET112-RELATED"/>
    <property type="match status" value="1"/>
</dbReference>
<feature type="domain" description="Asn/Gln amidotransferase" evidence="8">
    <location>
        <begin position="429"/>
        <end position="599"/>
    </location>
</feature>
<dbReference type="GO" id="GO:0032543">
    <property type="term" value="P:mitochondrial translation"/>
    <property type="evidence" value="ECO:0007669"/>
    <property type="project" value="UniProtKB-UniRule"/>
</dbReference>
<comment type="similarity">
    <text evidence="1 7">Belongs to the GatB/GatE family. GatB subfamily.</text>
</comment>
<evidence type="ECO:0000256" key="2">
    <source>
        <dbReference type="ARBA" id="ARBA00022598"/>
    </source>
</evidence>
<dbReference type="Pfam" id="PF02934">
    <property type="entry name" value="GatB_N"/>
    <property type="match status" value="1"/>
</dbReference>
<comment type="subcellular location">
    <subcellularLocation>
        <location evidence="7">Mitochondrion</location>
    </subcellularLocation>
</comment>
<dbReference type="OrthoDB" id="1722066at2759"/>
<evidence type="ECO:0000256" key="3">
    <source>
        <dbReference type="ARBA" id="ARBA00022741"/>
    </source>
</evidence>
<keyword evidence="2 7" id="KW-0436">Ligase</keyword>
<dbReference type="InterPro" id="IPR014746">
    <property type="entry name" value="Gln_synth/guanido_kin_cat_dom"/>
</dbReference>
<dbReference type="Gene3D" id="1.10.10.410">
    <property type="match status" value="1"/>
</dbReference>
<dbReference type="EMBL" id="ML996086">
    <property type="protein sequence ID" value="KAF2152762.1"/>
    <property type="molecule type" value="Genomic_DNA"/>
</dbReference>
<evidence type="ECO:0000313" key="9">
    <source>
        <dbReference type="EMBL" id="KAF2152762.1"/>
    </source>
</evidence>
<keyword evidence="3 7" id="KW-0547">Nucleotide-binding</keyword>
<dbReference type="GO" id="GO:0030956">
    <property type="term" value="C:glutamyl-tRNA(Gln) amidotransferase complex"/>
    <property type="evidence" value="ECO:0007669"/>
    <property type="project" value="UniProtKB-UniRule"/>
</dbReference>
<organism evidence="9 10">
    <name type="scientific">Myriangium duriaei CBS 260.36</name>
    <dbReference type="NCBI Taxonomy" id="1168546"/>
    <lineage>
        <taxon>Eukaryota</taxon>
        <taxon>Fungi</taxon>
        <taxon>Dikarya</taxon>
        <taxon>Ascomycota</taxon>
        <taxon>Pezizomycotina</taxon>
        <taxon>Dothideomycetes</taxon>
        <taxon>Dothideomycetidae</taxon>
        <taxon>Myriangiales</taxon>
        <taxon>Myriangiaceae</taxon>
        <taxon>Myriangium</taxon>
    </lineage>
</organism>
<proteinExistence type="inferred from homology"/>
<dbReference type="InterPro" id="IPR003789">
    <property type="entry name" value="Asn/Gln_tRNA_amidoTrase-B-like"/>
</dbReference>
<dbReference type="NCBIfam" id="TIGR00133">
    <property type="entry name" value="gatB"/>
    <property type="match status" value="1"/>
</dbReference>
<evidence type="ECO:0000256" key="6">
    <source>
        <dbReference type="ARBA" id="ARBA00047913"/>
    </source>
</evidence>